<evidence type="ECO:0000313" key="3">
    <source>
        <dbReference type="EMBL" id="KAJ2007720.1"/>
    </source>
</evidence>
<keyword evidence="1" id="KW-0812">Transmembrane</keyword>
<evidence type="ECO:0000256" key="1">
    <source>
        <dbReference type="SAM" id="Phobius"/>
    </source>
</evidence>
<name>A0A9W8EHP5_9FUNG</name>
<dbReference type="InterPro" id="IPR038607">
    <property type="entry name" value="PhoD-like_sf"/>
</dbReference>
<reference evidence="3" key="1">
    <citation type="submission" date="2022-07" db="EMBL/GenBank/DDBJ databases">
        <title>Phylogenomic reconstructions and comparative analyses of Kickxellomycotina fungi.</title>
        <authorList>
            <person name="Reynolds N.K."/>
            <person name="Stajich J.E."/>
            <person name="Barry K."/>
            <person name="Grigoriev I.V."/>
            <person name="Crous P."/>
            <person name="Smith M.E."/>
        </authorList>
    </citation>
    <scope>NUCLEOTIDE SEQUENCE</scope>
    <source>
        <strain evidence="3">IMI 214461</strain>
    </source>
</reference>
<feature type="transmembrane region" description="Helical" evidence="1">
    <location>
        <begin position="20"/>
        <end position="43"/>
    </location>
</feature>
<dbReference type="PANTHER" id="PTHR43606">
    <property type="entry name" value="PHOSPHATASE, PUTATIVE (AFU_ORTHOLOGUE AFUA_6G08710)-RELATED"/>
    <property type="match status" value="1"/>
</dbReference>
<sequence>MSATNIASALHLLLSASILWVVPSQHLFLADMVAFPVSLFLLLRDIVSKWSLATAVDHLRRHSIEIYTDDSPSDSSSREGSISSGATRRIKHHEKLDLSQYRPLPEKAAVLLKKATRDNNSRISPAKALLLLAHLVLFAMLLDFVYRPLISPAQDLFIFRPGHVSHDSARLHIRYPDGGQLELRYKELGHIDEPGFILPESSLNVPWESAGVIAPPTNATDFTKTTALMNLRPVTRYIVELHCLQPTLHAQTVLLGSVEFKTAPAPSHPARLRFATGSCIKPNFPYTPTLSPDIQGFKSMLDHSQTLDFVMFLGDFIYADLPLYFGSAVEDYRRLYRQVYRTPSARSLMHKVPTVHVYDDHEILNNWHDGDVAPMGSALVAYNEYNGLPNPPSPPNHAYYNFTYGDIAFYAWDTRRYRSHWEMANVGTTTATMLGKEQKAHFAQWLASVNHTAAVKFVISSVPLTTAWSSTDSSHDTWRGYPTERAEILALTQNVPNLFFLSGDRHEMAAVELPSGNVEFSTSPISQFTFPFVGQFRKNNAGEKTLHHRRAGHVKYGILDVDTLSSPVPRVTYSLFTTDVHKGRLPAWVYEAKCTTWR</sequence>
<organism evidence="3 4">
    <name type="scientific">Coemansia thaxteri</name>
    <dbReference type="NCBI Taxonomy" id="2663907"/>
    <lineage>
        <taxon>Eukaryota</taxon>
        <taxon>Fungi</taxon>
        <taxon>Fungi incertae sedis</taxon>
        <taxon>Zoopagomycota</taxon>
        <taxon>Kickxellomycotina</taxon>
        <taxon>Kickxellomycetes</taxon>
        <taxon>Kickxellales</taxon>
        <taxon>Kickxellaceae</taxon>
        <taxon>Coemansia</taxon>
    </lineage>
</organism>
<dbReference type="EMBL" id="JANBQF010000019">
    <property type="protein sequence ID" value="KAJ2007720.1"/>
    <property type="molecule type" value="Genomic_DNA"/>
</dbReference>
<dbReference type="InterPro" id="IPR052900">
    <property type="entry name" value="Phospholipid_Metab_Enz"/>
</dbReference>
<protein>
    <recommendedName>
        <fullName evidence="2">PhoD-like phosphatase metallophosphatase domain-containing protein</fullName>
    </recommendedName>
</protein>
<keyword evidence="1" id="KW-0472">Membrane</keyword>
<gene>
    <name evidence="3" type="ORF">H4R26_000601</name>
</gene>
<dbReference type="PANTHER" id="PTHR43606:SF2">
    <property type="entry name" value="ALKALINE PHOSPHATASE FAMILY PROTEIN (AFU_ORTHOLOGUE AFUA_5G03860)"/>
    <property type="match status" value="1"/>
</dbReference>
<dbReference type="InterPro" id="IPR029052">
    <property type="entry name" value="Metallo-depent_PP-like"/>
</dbReference>
<dbReference type="OrthoDB" id="2100241at2759"/>
<evidence type="ECO:0000259" key="2">
    <source>
        <dbReference type="Pfam" id="PF09423"/>
    </source>
</evidence>
<dbReference type="InterPro" id="IPR018946">
    <property type="entry name" value="PhoD-like_MPP"/>
</dbReference>
<feature type="transmembrane region" description="Helical" evidence="1">
    <location>
        <begin position="128"/>
        <end position="146"/>
    </location>
</feature>
<dbReference type="Pfam" id="PF09423">
    <property type="entry name" value="PhoD"/>
    <property type="match status" value="1"/>
</dbReference>
<accession>A0A9W8EHP5</accession>
<evidence type="ECO:0000313" key="4">
    <source>
        <dbReference type="Proteomes" id="UP001150907"/>
    </source>
</evidence>
<dbReference type="AlphaFoldDB" id="A0A9W8EHP5"/>
<dbReference type="CDD" id="cd07389">
    <property type="entry name" value="MPP_PhoD"/>
    <property type="match status" value="1"/>
</dbReference>
<proteinExistence type="predicted"/>
<dbReference type="Proteomes" id="UP001150907">
    <property type="component" value="Unassembled WGS sequence"/>
</dbReference>
<dbReference type="SUPFAM" id="SSF56300">
    <property type="entry name" value="Metallo-dependent phosphatases"/>
    <property type="match status" value="1"/>
</dbReference>
<keyword evidence="1" id="KW-1133">Transmembrane helix</keyword>
<feature type="domain" description="PhoD-like phosphatase metallophosphatase" evidence="2">
    <location>
        <begin position="295"/>
        <end position="556"/>
    </location>
</feature>
<comment type="caution">
    <text evidence="3">The sequence shown here is derived from an EMBL/GenBank/DDBJ whole genome shotgun (WGS) entry which is preliminary data.</text>
</comment>
<keyword evidence="4" id="KW-1185">Reference proteome</keyword>
<dbReference type="Gene3D" id="3.60.21.70">
    <property type="entry name" value="PhoD-like phosphatase"/>
    <property type="match status" value="1"/>
</dbReference>